<accession>A0ABQ5KPA8</accession>
<dbReference type="EMBL" id="BQXS01010799">
    <property type="protein sequence ID" value="GKT34357.1"/>
    <property type="molecule type" value="Genomic_DNA"/>
</dbReference>
<reference evidence="1" key="1">
    <citation type="submission" date="2022-03" db="EMBL/GenBank/DDBJ databases">
        <title>Draft genome sequence of Aduncisulcus paluster, a free-living microaerophilic Fornicata.</title>
        <authorList>
            <person name="Yuyama I."/>
            <person name="Kume K."/>
            <person name="Tamura T."/>
            <person name="Inagaki Y."/>
            <person name="Hashimoto T."/>
        </authorList>
    </citation>
    <scope>NUCLEOTIDE SEQUENCE</scope>
    <source>
        <strain evidence="1">NY0171</strain>
    </source>
</reference>
<organism evidence="1 2">
    <name type="scientific">Aduncisulcus paluster</name>
    <dbReference type="NCBI Taxonomy" id="2918883"/>
    <lineage>
        <taxon>Eukaryota</taxon>
        <taxon>Metamonada</taxon>
        <taxon>Carpediemonas-like organisms</taxon>
        <taxon>Aduncisulcus</taxon>
    </lineage>
</organism>
<name>A0ABQ5KPA8_9EUKA</name>
<comment type="caution">
    <text evidence="1">The sequence shown here is derived from an EMBL/GenBank/DDBJ whole genome shotgun (WGS) entry which is preliminary data.</text>
</comment>
<proteinExistence type="predicted"/>
<evidence type="ECO:0000313" key="1">
    <source>
        <dbReference type="EMBL" id="GKT34357.1"/>
    </source>
</evidence>
<gene>
    <name evidence="1" type="ORF">ADUPG1_007725</name>
</gene>
<evidence type="ECO:0000313" key="2">
    <source>
        <dbReference type="Proteomes" id="UP001057375"/>
    </source>
</evidence>
<sequence>MLVSPIVARLREKGPKTFKCLKMNMYGKKQPRQLVLSSDLIKNCKTNFFSSELVPTKSFPYSDVFRVQELVSPKGLICYLRSDHPFMYISDDASEIVYIIAELANIQLSLPIKCPIGPPPIVPVPGIVPRFQLTKSIIIQDRYRKLIEDYPYGLIKCAGYSWVWNVSFETLRCINENPSSSSDGTSPNSARISTVPSGLDKFESTSVDDKSSSAGILSLPVGHLKCTHSSLTIPPFKAVIHEDGNISFEMRDSKNRCICEVYFDEIAGKATFSTHSRAFSHGKRKFSIDKLPGHAYSFGSFGPYPTYDVPSVEGTPHPLSVIVAAYYPKL</sequence>
<keyword evidence="2" id="KW-1185">Reference proteome</keyword>
<dbReference type="Proteomes" id="UP001057375">
    <property type="component" value="Unassembled WGS sequence"/>
</dbReference>
<protein>
    <submittedName>
        <fullName evidence="1">Uncharacterized protein</fullName>
    </submittedName>
</protein>